<name>A0ABY8LAH8_9RHOB</name>
<evidence type="ECO:0000313" key="9">
    <source>
        <dbReference type="EMBL" id="WGH77627.1"/>
    </source>
</evidence>
<organism evidence="9 10">
    <name type="scientific">Jannaschia ovalis</name>
    <dbReference type="NCBI Taxonomy" id="3038773"/>
    <lineage>
        <taxon>Bacteria</taxon>
        <taxon>Pseudomonadati</taxon>
        <taxon>Pseudomonadota</taxon>
        <taxon>Alphaproteobacteria</taxon>
        <taxon>Rhodobacterales</taxon>
        <taxon>Roseobacteraceae</taxon>
        <taxon>Jannaschia</taxon>
    </lineage>
</organism>
<dbReference type="InterPro" id="IPR006091">
    <property type="entry name" value="Acyl-CoA_Oxase/DH_mid-dom"/>
</dbReference>
<dbReference type="Pfam" id="PF02771">
    <property type="entry name" value="Acyl-CoA_dh_N"/>
    <property type="match status" value="1"/>
</dbReference>
<dbReference type="InterPro" id="IPR046373">
    <property type="entry name" value="Acyl-CoA_Oxase/DH_mid-dom_sf"/>
</dbReference>
<proteinExistence type="inferred from homology"/>
<comment type="cofactor">
    <cofactor evidence="1 5">
        <name>FAD</name>
        <dbReference type="ChEBI" id="CHEBI:57692"/>
    </cofactor>
</comment>
<keyword evidence="10" id="KW-1185">Reference proteome</keyword>
<feature type="domain" description="Acyl-CoA dehydrogenase/oxidase C-terminal" evidence="6">
    <location>
        <begin position="234"/>
        <end position="382"/>
    </location>
</feature>
<evidence type="ECO:0000256" key="1">
    <source>
        <dbReference type="ARBA" id="ARBA00001974"/>
    </source>
</evidence>
<dbReference type="RefSeq" id="WP_279964211.1">
    <property type="nucleotide sequence ID" value="NZ_CP122537.1"/>
</dbReference>
<feature type="domain" description="Acyl-CoA oxidase/dehydrogenase middle" evidence="7">
    <location>
        <begin position="127"/>
        <end position="222"/>
    </location>
</feature>
<keyword evidence="4 5" id="KW-0274">FAD</keyword>
<dbReference type="PIRSF" id="PIRSF016578">
    <property type="entry name" value="HsaA"/>
    <property type="match status" value="1"/>
</dbReference>
<accession>A0ABY8LAH8</accession>
<dbReference type="SUPFAM" id="SSF56645">
    <property type="entry name" value="Acyl-CoA dehydrogenase NM domain-like"/>
    <property type="match status" value="1"/>
</dbReference>
<dbReference type="PANTHER" id="PTHR43884:SF12">
    <property type="entry name" value="ISOVALERYL-COA DEHYDROGENASE, MITOCHONDRIAL-RELATED"/>
    <property type="match status" value="1"/>
</dbReference>
<dbReference type="InterPro" id="IPR006089">
    <property type="entry name" value="Acyl-CoA_DH_CS"/>
</dbReference>
<gene>
    <name evidence="9" type="ORF">P8627_11320</name>
</gene>
<sequence length="387" mass="41582">MFNASMQFDLGEDVNALREMVHRWAQDRVKPMAAEIDRSNHFPPELWPEMGELGLLGITVPEADGGAGMGYLAHVVAVEEIARASASVSLSYGAHSNLCVNQIALNGDAAQKAKYLPGLIAGTNVGALAMSEAGSGSDVVSMKLRAEKRNDHYRLSGTKYWITNGPDADTLVVYAKTDPEAGSKGITAFLIEKTMTGFTTSSHFDKLGMRGSNTAELIFDDVEVPFENVLGEEGGGVRVLMSGLDYERVVLSGIGTGIMAACLDEIMPYMAERRQFGQPIGSFQLMQGKIADMYTAMNSARAYVYEVAKACDRGEVTRQDAAACVLYASEEGMKVAHQAVQAMGGAGFMNDTPVSRIFRDAKLMEIGAGTSEIRRMLVGRELMGAMG</sequence>
<feature type="domain" description="Acyl-CoA dehydrogenase/oxidase N-terminal" evidence="8">
    <location>
        <begin position="12"/>
        <end position="122"/>
    </location>
</feature>
<dbReference type="PROSITE" id="PS00073">
    <property type="entry name" value="ACYL_COA_DH_2"/>
    <property type="match status" value="1"/>
</dbReference>
<evidence type="ECO:0000256" key="3">
    <source>
        <dbReference type="ARBA" id="ARBA00022630"/>
    </source>
</evidence>
<keyword evidence="3 5" id="KW-0285">Flavoprotein</keyword>
<dbReference type="Pfam" id="PF02770">
    <property type="entry name" value="Acyl-CoA_dh_M"/>
    <property type="match status" value="1"/>
</dbReference>
<dbReference type="InterPro" id="IPR036250">
    <property type="entry name" value="AcylCo_DH-like_C"/>
</dbReference>
<dbReference type="InterPro" id="IPR009100">
    <property type="entry name" value="AcylCoA_DH/oxidase_NM_dom_sf"/>
</dbReference>
<dbReference type="Proteomes" id="UP001243420">
    <property type="component" value="Chromosome"/>
</dbReference>
<protein>
    <submittedName>
        <fullName evidence="9">Acyl-CoA dehydrogenase family protein</fullName>
    </submittedName>
</protein>
<dbReference type="InterPro" id="IPR037069">
    <property type="entry name" value="AcylCoA_DH/ox_N_sf"/>
</dbReference>
<evidence type="ECO:0000313" key="10">
    <source>
        <dbReference type="Proteomes" id="UP001243420"/>
    </source>
</evidence>
<dbReference type="Gene3D" id="1.20.140.10">
    <property type="entry name" value="Butyryl-CoA Dehydrogenase, subunit A, domain 3"/>
    <property type="match status" value="1"/>
</dbReference>
<dbReference type="InterPro" id="IPR013786">
    <property type="entry name" value="AcylCoA_DH/ox_N"/>
</dbReference>
<evidence type="ECO:0000259" key="7">
    <source>
        <dbReference type="Pfam" id="PF02770"/>
    </source>
</evidence>
<dbReference type="PANTHER" id="PTHR43884">
    <property type="entry name" value="ACYL-COA DEHYDROGENASE"/>
    <property type="match status" value="1"/>
</dbReference>
<evidence type="ECO:0000259" key="6">
    <source>
        <dbReference type="Pfam" id="PF00441"/>
    </source>
</evidence>
<evidence type="ECO:0000256" key="5">
    <source>
        <dbReference type="RuleBase" id="RU362125"/>
    </source>
</evidence>
<dbReference type="PROSITE" id="PS00072">
    <property type="entry name" value="ACYL_COA_DH_1"/>
    <property type="match status" value="1"/>
</dbReference>
<evidence type="ECO:0000256" key="4">
    <source>
        <dbReference type="ARBA" id="ARBA00022827"/>
    </source>
</evidence>
<comment type="similarity">
    <text evidence="2 5">Belongs to the acyl-CoA dehydrogenase family.</text>
</comment>
<dbReference type="EMBL" id="CP122537">
    <property type="protein sequence ID" value="WGH77627.1"/>
    <property type="molecule type" value="Genomic_DNA"/>
</dbReference>
<evidence type="ECO:0000256" key="2">
    <source>
        <dbReference type="ARBA" id="ARBA00009347"/>
    </source>
</evidence>
<keyword evidence="5" id="KW-0560">Oxidoreductase</keyword>
<reference evidence="9 10" key="1">
    <citation type="submission" date="2023-04" db="EMBL/GenBank/DDBJ databases">
        <title>Jannaschia ovalis sp. nov., a marine bacterium isolated from sea tidal flat.</title>
        <authorList>
            <person name="Kwon D.Y."/>
            <person name="Kim J.-J."/>
        </authorList>
    </citation>
    <scope>NUCLEOTIDE SEQUENCE [LARGE SCALE GENOMIC DNA]</scope>
    <source>
        <strain evidence="9 10">GRR-S6-38</strain>
    </source>
</reference>
<dbReference type="Gene3D" id="2.40.110.10">
    <property type="entry name" value="Butyryl-CoA Dehydrogenase, subunit A, domain 2"/>
    <property type="match status" value="1"/>
</dbReference>
<dbReference type="Pfam" id="PF00441">
    <property type="entry name" value="Acyl-CoA_dh_1"/>
    <property type="match status" value="1"/>
</dbReference>
<dbReference type="InterPro" id="IPR009075">
    <property type="entry name" value="AcylCo_DH/oxidase_C"/>
</dbReference>
<dbReference type="SUPFAM" id="SSF47203">
    <property type="entry name" value="Acyl-CoA dehydrogenase C-terminal domain-like"/>
    <property type="match status" value="1"/>
</dbReference>
<dbReference type="Gene3D" id="1.10.540.10">
    <property type="entry name" value="Acyl-CoA dehydrogenase/oxidase, N-terminal domain"/>
    <property type="match status" value="1"/>
</dbReference>
<evidence type="ECO:0000259" key="8">
    <source>
        <dbReference type="Pfam" id="PF02771"/>
    </source>
</evidence>